<dbReference type="PANTHER" id="PTHR11926">
    <property type="entry name" value="GLUCOSYL/GLUCURONOSYL TRANSFERASES"/>
    <property type="match status" value="1"/>
</dbReference>
<keyword evidence="6" id="KW-1185">Reference proteome</keyword>
<dbReference type="EMBL" id="JACBKZ010000009">
    <property type="protein sequence ID" value="KAF5941920.1"/>
    <property type="molecule type" value="Genomic_DNA"/>
</dbReference>
<dbReference type="GO" id="GO:0080043">
    <property type="term" value="F:quercetin 3-O-glucosyltransferase activity"/>
    <property type="evidence" value="ECO:0007669"/>
    <property type="project" value="TreeGrafter"/>
</dbReference>
<dbReference type="GO" id="GO:0080044">
    <property type="term" value="F:quercetin 7-O-glucosyltransferase activity"/>
    <property type="evidence" value="ECO:0007669"/>
    <property type="project" value="TreeGrafter"/>
</dbReference>
<dbReference type="Gene3D" id="3.40.50.2000">
    <property type="entry name" value="Glycogen Phosphorylase B"/>
    <property type="match status" value="2"/>
</dbReference>
<evidence type="ECO:0000256" key="2">
    <source>
        <dbReference type="ARBA" id="ARBA00022676"/>
    </source>
</evidence>
<dbReference type="InterPro" id="IPR002213">
    <property type="entry name" value="UDP_glucos_trans"/>
</dbReference>
<protein>
    <recommendedName>
        <fullName evidence="7">Glycosyltransferase</fullName>
    </recommendedName>
</protein>
<dbReference type="Proteomes" id="UP000593564">
    <property type="component" value="Unassembled WGS sequence"/>
</dbReference>
<comment type="similarity">
    <text evidence="1">Belongs to the UDP-glycosyltransferase family.</text>
</comment>
<evidence type="ECO:0008006" key="7">
    <source>
        <dbReference type="Google" id="ProtNLM"/>
    </source>
</evidence>
<evidence type="ECO:0000256" key="3">
    <source>
        <dbReference type="ARBA" id="ARBA00022679"/>
    </source>
</evidence>
<evidence type="ECO:0000256" key="1">
    <source>
        <dbReference type="ARBA" id="ARBA00009995"/>
    </source>
</evidence>
<evidence type="ECO:0000313" key="5">
    <source>
        <dbReference type="EMBL" id="KAF5941920.1"/>
    </source>
</evidence>
<sequence>MVHKHILLFTYPVQGAINPSLQLAKQLIRMGVKVTLVTCVSAHRRMPKTTTFPQGLTFASFSDGYDDGFKVGDDYEHLLSELKNRGSQKLAQLITASAEEGNPVTGLVYTMLQTWVAKVAQSLHIPSTLLWTQPATIFHIFFYYFNGYGDTITSISNDPSFFVELPVLPQLSKRDLPSFLDASNPDSDTKSFKFLLHRFKEQLNTLNEEENPRILVNTFDALEPEALRAIDEKLNFIAIGPLVPSAFLDGKYRSDTSFGADLFQKSKDYVEWLDLKPKSSVVYVSFGSLATLSKRQVEEIARGLLESHRPFLWVIRATENGENEEDELSRREELEQLGMIVPWCGQVEVLSHPSLGCFVSHCGWNSSLECLVFGVPMVCFPQSSDQPTNAKLLEDVFKIGVRVTVNEDGIVEGDEIKRCIEVVMGGGEKGEEMNKNANKWRDLAMEAASEGGSVEMNVRAFVDEVEIFFDKSKSI</sequence>
<proteinExistence type="inferred from homology"/>
<keyword evidence="3" id="KW-0808">Transferase</keyword>
<keyword evidence="4" id="KW-0284">Flavonoid biosynthesis</keyword>
<dbReference type="AlphaFoldDB" id="A0A7J7GMI2"/>
<comment type="caution">
    <text evidence="5">The sequence shown here is derived from an EMBL/GenBank/DDBJ whole genome shotgun (WGS) entry which is preliminary data.</text>
</comment>
<accession>A0A7J7GMI2</accession>
<dbReference type="FunFam" id="3.40.50.2000:FF:000019">
    <property type="entry name" value="Glycosyltransferase"/>
    <property type="match status" value="1"/>
</dbReference>
<reference evidence="6" key="1">
    <citation type="journal article" date="2020" name="Nat. Commun.">
        <title>Genome assembly of wild tea tree DASZ reveals pedigree and selection history of tea varieties.</title>
        <authorList>
            <person name="Zhang W."/>
            <person name="Zhang Y."/>
            <person name="Qiu H."/>
            <person name="Guo Y."/>
            <person name="Wan H."/>
            <person name="Zhang X."/>
            <person name="Scossa F."/>
            <person name="Alseekh S."/>
            <person name="Zhang Q."/>
            <person name="Wang P."/>
            <person name="Xu L."/>
            <person name="Schmidt M.H."/>
            <person name="Jia X."/>
            <person name="Li D."/>
            <person name="Zhu A."/>
            <person name="Guo F."/>
            <person name="Chen W."/>
            <person name="Ni D."/>
            <person name="Usadel B."/>
            <person name="Fernie A.R."/>
            <person name="Wen W."/>
        </authorList>
    </citation>
    <scope>NUCLEOTIDE SEQUENCE [LARGE SCALE GENOMIC DNA]</scope>
    <source>
        <strain evidence="6">cv. G240</strain>
    </source>
</reference>
<keyword evidence="2" id="KW-0328">Glycosyltransferase</keyword>
<dbReference type="CDD" id="cd03784">
    <property type="entry name" value="GT1_Gtf-like"/>
    <property type="match status" value="1"/>
</dbReference>
<evidence type="ECO:0000313" key="6">
    <source>
        <dbReference type="Proteomes" id="UP000593564"/>
    </source>
</evidence>
<dbReference type="Pfam" id="PF00201">
    <property type="entry name" value="UDPGT"/>
    <property type="match status" value="1"/>
</dbReference>
<dbReference type="SUPFAM" id="SSF53756">
    <property type="entry name" value="UDP-Glycosyltransferase/glycogen phosphorylase"/>
    <property type="match status" value="1"/>
</dbReference>
<organism evidence="5 6">
    <name type="scientific">Camellia sinensis</name>
    <name type="common">Tea plant</name>
    <name type="synonym">Thea sinensis</name>
    <dbReference type="NCBI Taxonomy" id="4442"/>
    <lineage>
        <taxon>Eukaryota</taxon>
        <taxon>Viridiplantae</taxon>
        <taxon>Streptophyta</taxon>
        <taxon>Embryophyta</taxon>
        <taxon>Tracheophyta</taxon>
        <taxon>Spermatophyta</taxon>
        <taxon>Magnoliopsida</taxon>
        <taxon>eudicotyledons</taxon>
        <taxon>Gunneridae</taxon>
        <taxon>Pentapetalae</taxon>
        <taxon>asterids</taxon>
        <taxon>Ericales</taxon>
        <taxon>Theaceae</taxon>
        <taxon>Camellia</taxon>
    </lineage>
</organism>
<name>A0A7J7GMI2_CAMSI</name>
<dbReference type="GO" id="GO:0009813">
    <property type="term" value="P:flavonoid biosynthetic process"/>
    <property type="evidence" value="ECO:0007669"/>
    <property type="project" value="UniProtKB-KW"/>
</dbReference>
<gene>
    <name evidence="5" type="ORF">HYC85_019562</name>
</gene>
<evidence type="ECO:0000256" key="4">
    <source>
        <dbReference type="ARBA" id="ARBA00023241"/>
    </source>
</evidence>
<reference evidence="5 6" key="2">
    <citation type="submission" date="2020-07" db="EMBL/GenBank/DDBJ databases">
        <title>Genome assembly of wild tea tree DASZ reveals pedigree and selection history of tea varieties.</title>
        <authorList>
            <person name="Zhang W."/>
        </authorList>
    </citation>
    <scope>NUCLEOTIDE SEQUENCE [LARGE SCALE GENOMIC DNA]</scope>
    <source>
        <strain evidence="6">cv. G240</strain>
        <tissue evidence="5">Leaf</tissue>
    </source>
</reference>
<dbReference type="FunFam" id="3.40.50.2000:FF:000167">
    <property type="entry name" value="Glycosyltransferase"/>
    <property type="match status" value="1"/>
</dbReference>
<dbReference type="PANTHER" id="PTHR11926:SF870">
    <property type="entry name" value="UDP-GLYCOSYLTRANSFERASE 75B1"/>
    <property type="match status" value="1"/>
</dbReference>